<feature type="region of interest" description="Disordered" evidence="1">
    <location>
        <begin position="212"/>
        <end position="234"/>
    </location>
</feature>
<accession>A0ABW7ST05</accession>
<dbReference type="EMBL" id="JBIRPU010000023">
    <property type="protein sequence ID" value="MFI0796046.1"/>
    <property type="molecule type" value="Genomic_DNA"/>
</dbReference>
<dbReference type="InterPro" id="IPR027417">
    <property type="entry name" value="P-loop_NTPase"/>
</dbReference>
<dbReference type="Gene3D" id="3.40.50.300">
    <property type="entry name" value="P-loop containing nucleotide triphosphate hydrolases"/>
    <property type="match status" value="1"/>
</dbReference>
<keyword evidence="3" id="KW-1185">Reference proteome</keyword>
<protein>
    <submittedName>
        <fullName evidence="2">AAA family ATPase</fullName>
    </submittedName>
</protein>
<comment type="caution">
    <text evidence="2">The sequence shown here is derived from an EMBL/GenBank/DDBJ whole genome shotgun (WGS) entry which is preliminary data.</text>
</comment>
<sequence length="234" mass="25062">MNVAVGGPQGVGKSSALRVLAGVRPDFDVVFFGDQMPDDFRDLRPADKQRIRAEVTDRIAARLARRARTTVVDLHYLDLREPDSSIQPADFLDHFDLLVFLLVPPETLLERRLADTSRADRPTTLPELRRDVDAHVASCDRLSSAGLPAVLIDCQGDPIGVAGQLLRHIDAGPSDFGLTLSAPNGIASRHASRGSLPSHIAGPSDVCALPPRHAARGAGGRSQARRHVPGSGMA</sequence>
<dbReference type="SUPFAM" id="SSF52540">
    <property type="entry name" value="P-loop containing nucleoside triphosphate hydrolases"/>
    <property type="match status" value="1"/>
</dbReference>
<dbReference type="Pfam" id="PF13207">
    <property type="entry name" value="AAA_17"/>
    <property type="match status" value="1"/>
</dbReference>
<name>A0ABW7ST05_9ACTN</name>
<reference evidence="2 3" key="1">
    <citation type="submission" date="2024-10" db="EMBL/GenBank/DDBJ databases">
        <title>The Natural Products Discovery Center: Release of the First 8490 Sequenced Strains for Exploring Actinobacteria Biosynthetic Diversity.</title>
        <authorList>
            <person name="Kalkreuter E."/>
            <person name="Kautsar S.A."/>
            <person name="Yang D."/>
            <person name="Bader C.D."/>
            <person name="Teijaro C.N."/>
            <person name="Fluegel L."/>
            <person name="Davis C.M."/>
            <person name="Simpson J.R."/>
            <person name="Lauterbach L."/>
            <person name="Steele A.D."/>
            <person name="Gui C."/>
            <person name="Meng S."/>
            <person name="Li G."/>
            <person name="Viehrig K."/>
            <person name="Ye F."/>
            <person name="Su P."/>
            <person name="Kiefer A.F."/>
            <person name="Nichols A."/>
            <person name="Cepeda A.J."/>
            <person name="Yan W."/>
            <person name="Fan B."/>
            <person name="Jiang Y."/>
            <person name="Adhikari A."/>
            <person name="Zheng C.-J."/>
            <person name="Schuster L."/>
            <person name="Cowan T.M."/>
            <person name="Smanski M.J."/>
            <person name="Chevrette M.G."/>
            <person name="De Carvalho L.P.S."/>
            <person name="Shen B."/>
        </authorList>
    </citation>
    <scope>NUCLEOTIDE SEQUENCE [LARGE SCALE GENOMIC DNA]</scope>
    <source>
        <strain evidence="2 3">NPDC021253</strain>
    </source>
</reference>
<evidence type="ECO:0000256" key="1">
    <source>
        <dbReference type="SAM" id="MobiDB-lite"/>
    </source>
</evidence>
<organism evidence="2 3">
    <name type="scientific">Micromonospora rubida</name>
    <dbReference type="NCBI Taxonomy" id="2697657"/>
    <lineage>
        <taxon>Bacteria</taxon>
        <taxon>Bacillati</taxon>
        <taxon>Actinomycetota</taxon>
        <taxon>Actinomycetes</taxon>
        <taxon>Micromonosporales</taxon>
        <taxon>Micromonosporaceae</taxon>
        <taxon>Micromonospora</taxon>
    </lineage>
</organism>
<gene>
    <name evidence="2" type="ORF">ACH4OY_25685</name>
</gene>
<dbReference type="RefSeq" id="WP_396683812.1">
    <property type="nucleotide sequence ID" value="NZ_JBIRPU010000023.1"/>
</dbReference>
<proteinExistence type="predicted"/>
<evidence type="ECO:0000313" key="2">
    <source>
        <dbReference type="EMBL" id="MFI0796046.1"/>
    </source>
</evidence>
<dbReference type="Proteomes" id="UP001611075">
    <property type="component" value="Unassembled WGS sequence"/>
</dbReference>
<evidence type="ECO:0000313" key="3">
    <source>
        <dbReference type="Proteomes" id="UP001611075"/>
    </source>
</evidence>